<evidence type="ECO:0000256" key="2">
    <source>
        <dbReference type="ARBA" id="ARBA00022840"/>
    </source>
</evidence>
<keyword evidence="1" id="KW-0547">Nucleotide-binding</keyword>
<organism evidence="4 5">
    <name type="scientific">Kineosporia mesophila</name>
    <dbReference type="NCBI Taxonomy" id="566012"/>
    <lineage>
        <taxon>Bacteria</taxon>
        <taxon>Bacillati</taxon>
        <taxon>Actinomycetota</taxon>
        <taxon>Actinomycetes</taxon>
        <taxon>Kineosporiales</taxon>
        <taxon>Kineosporiaceae</taxon>
        <taxon>Kineosporia</taxon>
    </lineage>
</organism>
<reference evidence="5" key="1">
    <citation type="journal article" date="2019" name="Int. J. Syst. Evol. Microbiol.">
        <title>The Global Catalogue of Microorganisms (GCM) 10K type strain sequencing project: providing services to taxonomists for standard genome sequencing and annotation.</title>
        <authorList>
            <consortium name="The Broad Institute Genomics Platform"/>
            <consortium name="The Broad Institute Genome Sequencing Center for Infectious Disease"/>
            <person name="Wu L."/>
            <person name="Ma J."/>
        </authorList>
    </citation>
    <scope>NUCLEOTIDE SEQUENCE [LARGE SCALE GENOMIC DNA]</scope>
    <source>
        <strain evidence="5">JCM 16902</strain>
    </source>
</reference>
<evidence type="ECO:0000256" key="1">
    <source>
        <dbReference type="ARBA" id="ARBA00022741"/>
    </source>
</evidence>
<evidence type="ECO:0008006" key="6">
    <source>
        <dbReference type="Google" id="ProtNLM"/>
    </source>
</evidence>
<sequence length="365" mass="37898">MHTRGVHLSYGLGLDLGTAFTAAAIHRADLTQMVRLRSHSVLLPSVVRVAPDGSLTTANTGGPEIAAHLFRRRLGDSTPIRLGGHDCTAGELLTALLVSALGRVTAKHGGTPPGHVVVTFPAVWGPYRREQFAEVTRRAGLARGQVTLLAEAEAVTAWHLGHRPPAGPEPIAVYDAGGSTFDATVIRTSPNSIGVLGVPESLEWFGGVDLDDAVMAHLDLASDGAVGLLDSGRPDDSAALRQVRDACVQAKETLSTARQVVVEAELPGTGHRPTLDRDQLEQWIRPQLTAGLPALRRVLDSAGVRAADLGAVLLTGGTARIPLVSAMLAEDLGRPVTVLADPQYSAALGAAALAGRIISGAGPGL</sequence>
<dbReference type="EMBL" id="BAAAZO010000009">
    <property type="protein sequence ID" value="GAA3622215.1"/>
    <property type="molecule type" value="Genomic_DNA"/>
</dbReference>
<keyword evidence="5" id="KW-1185">Reference proteome</keyword>
<protein>
    <recommendedName>
        <fullName evidence="6">Hsp70 family protein</fullName>
    </recommendedName>
</protein>
<proteinExistence type="predicted"/>
<keyword evidence="3" id="KW-0143">Chaperone</keyword>
<dbReference type="Pfam" id="PF00012">
    <property type="entry name" value="HSP70"/>
    <property type="match status" value="1"/>
</dbReference>
<dbReference type="PANTHER" id="PTHR42749">
    <property type="entry name" value="CELL SHAPE-DETERMINING PROTEIN MREB"/>
    <property type="match status" value="1"/>
</dbReference>
<dbReference type="PANTHER" id="PTHR42749:SF1">
    <property type="entry name" value="CELL SHAPE-DETERMINING PROTEIN MREB"/>
    <property type="match status" value="1"/>
</dbReference>
<evidence type="ECO:0000313" key="4">
    <source>
        <dbReference type="EMBL" id="GAA3622215.1"/>
    </source>
</evidence>
<dbReference type="Proteomes" id="UP001501074">
    <property type="component" value="Unassembled WGS sequence"/>
</dbReference>
<accession>A0ABP6ZXM5</accession>
<evidence type="ECO:0000313" key="5">
    <source>
        <dbReference type="Proteomes" id="UP001501074"/>
    </source>
</evidence>
<gene>
    <name evidence="4" type="ORF">GCM10022223_43900</name>
</gene>
<dbReference type="Gene3D" id="3.90.640.10">
    <property type="entry name" value="Actin, Chain A, domain 4"/>
    <property type="match status" value="1"/>
</dbReference>
<keyword evidence="2" id="KW-0067">ATP-binding</keyword>
<dbReference type="InterPro" id="IPR043129">
    <property type="entry name" value="ATPase_NBD"/>
</dbReference>
<evidence type="ECO:0000256" key="3">
    <source>
        <dbReference type="ARBA" id="ARBA00023186"/>
    </source>
</evidence>
<comment type="caution">
    <text evidence="4">The sequence shown here is derived from an EMBL/GenBank/DDBJ whole genome shotgun (WGS) entry which is preliminary data.</text>
</comment>
<dbReference type="SUPFAM" id="SSF53067">
    <property type="entry name" value="Actin-like ATPase domain"/>
    <property type="match status" value="2"/>
</dbReference>
<name>A0ABP6ZXM5_9ACTN</name>
<dbReference type="PRINTS" id="PR00301">
    <property type="entry name" value="HEATSHOCK70"/>
</dbReference>
<dbReference type="Gene3D" id="3.30.420.40">
    <property type="match status" value="2"/>
</dbReference>
<dbReference type="InterPro" id="IPR013126">
    <property type="entry name" value="Hsp_70_fam"/>
</dbReference>